<evidence type="ECO:0000259" key="8">
    <source>
        <dbReference type="Pfam" id="PF05504"/>
    </source>
</evidence>
<dbReference type="PANTHER" id="PTHR35789:SF1">
    <property type="entry name" value="SPORE GERMINATION PROTEIN B3"/>
    <property type="match status" value="1"/>
</dbReference>
<dbReference type="Gene3D" id="3.30.300.210">
    <property type="entry name" value="Nutrient germinant receptor protein C, domain 3"/>
    <property type="match status" value="1"/>
</dbReference>
<evidence type="ECO:0000256" key="4">
    <source>
        <dbReference type="ARBA" id="ARBA00022729"/>
    </source>
</evidence>
<dbReference type="InterPro" id="IPR057336">
    <property type="entry name" value="GerAC_N"/>
</dbReference>
<comment type="caution">
    <text evidence="10">The sequence shown here is derived from an EMBL/GenBank/DDBJ whole genome shotgun (WGS) entry which is preliminary data.</text>
</comment>
<dbReference type="PROSITE" id="PS51257">
    <property type="entry name" value="PROKAR_LIPOPROTEIN"/>
    <property type="match status" value="1"/>
</dbReference>
<reference evidence="10 11" key="1">
    <citation type="submission" date="2021-05" db="EMBL/GenBank/DDBJ databases">
        <title>Novel Bacillus species.</title>
        <authorList>
            <person name="Liu G."/>
        </authorList>
    </citation>
    <scope>NUCLEOTIDE SEQUENCE [LARGE SCALE GENOMIC DNA]</scope>
    <source>
        <strain evidence="10 11">FJAT-49682</strain>
    </source>
</reference>
<dbReference type="GO" id="GO:0009847">
    <property type="term" value="P:spore germination"/>
    <property type="evidence" value="ECO:0007669"/>
    <property type="project" value="InterPro"/>
</dbReference>
<feature type="domain" description="Spore germination GerAC-like C-terminal" evidence="8">
    <location>
        <begin position="239"/>
        <end position="408"/>
    </location>
</feature>
<dbReference type="NCBIfam" id="TIGR02887">
    <property type="entry name" value="spore_ger_x_C"/>
    <property type="match status" value="1"/>
</dbReference>
<dbReference type="Proteomes" id="UP000676456">
    <property type="component" value="Unassembled WGS sequence"/>
</dbReference>
<feature type="domain" description="Spore germination protein N-terminal" evidence="9">
    <location>
        <begin position="35"/>
        <end position="200"/>
    </location>
</feature>
<dbReference type="GO" id="GO:0016020">
    <property type="term" value="C:membrane"/>
    <property type="evidence" value="ECO:0007669"/>
    <property type="project" value="UniProtKB-SubCell"/>
</dbReference>
<evidence type="ECO:0000256" key="3">
    <source>
        <dbReference type="ARBA" id="ARBA00022544"/>
    </source>
</evidence>
<dbReference type="PANTHER" id="PTHR35789">
    <property type="entry name" value="SPORE GERMINATION PROTEIN B3"/>
    <property type="match status" value="1"/>
</dbReference>
<name>A0A942Z6H4_9BACI</name>
<keyword evidence="3" id="KW-0309">Germination</keyword>
<keyword evidence="11" id="KW-1185">Reference proteome</keyword>
<keyword evidence="7" id="KW-0449">Lipoprotein</keyword>
<sequence>MDGRSVEGACERVKACKLILVSVMPLFFLSGCLGKAELEQQAYVVALGLDKTEDKLVKVTFQIANPQVGSSSKVAAPNEPPSDIVTFTAPDILSAKELANSVVPRKLNFGHLRTIIIGEELAKAKWIHHILASSIVDPEMRRETNIVVSKEKASEFIKKNKPKMETRPHKYYAFMQQRWRDTGYVPYANLNRYFQRLSGELFLAIYATTEKNENVRKNEDDYKAGQVPQQSGDPVQMIGSAVFKDGRMIGTLTGEETRISLFLRRKALGHTFIESFPDPINDKYRITVRMTKPGHTKVKVNTKKSPPEINVSMPIRIQVFSNPSLTNYSTNIENQKRLKQSIKARMEKQTMKLIKRTQDEFKSEPFLWYLEARRKFWTMPEYENYDWEKKYTDAKVEVNYDVMIESFGETLKPAAIKKQDKD</sequence>
<evidence type="ECO:0000256" key="7">
    <source>
        <dbReference type="ARBA" id="ARBA00023288"/>
    </source>
</evidence>
<dbReference type="InterPro" id="IPR046953">
    <property type="entry name" value="Spore_GerAC-like_C"/>
</dbReference>
<dbReference type="AlphaFoldDB" id="A0A942Z6H4"/>
<comment type="similarity">
    <text evidence="2">Belongs to the GerABKC lipoprotein family.</text>
</comment>
<dbReference type="InterPro" id="IPR038501">
    <property type="entry name" value="Spore_GerAC_C_sf"/>
</dbReference>
<comment type="subcellular location">
    <subcellularLocation>
        <location evidence="1">Membrane</location>
        <topology evidence="1">Lipid-anchor</topology>
    </subcellularLocation>
</comment>
<keyword evidence="5" id="KW-0472">Membrane</keyword>
<dbReference type="Pfam" id="PF25198">
    <property type="entry name" value="Spore_GerAC_N"/>
    <property type="match status" value="1"/>
</dbReference>
<accession>A0A942Z6H4</accession>
<keyword evidence="4" id="KW-0732">Signal</keyword>
<protein>
    <submittedName>
        <fullName evidence="10">Ger(X)C family spore germination protein</fullName>
    </submittedName>
</protein>
<evidence type="ECO:0000256" key="2">
    <source>
        <dbReference type="ARBA" id="ARBA00007886"/>
    </source>
</evidence>
<proteinExistence type="inferred from homology"/>
<evidence type="ECO:0000256" key="6">
    <source>
        <dbReference type="ARBA" id="ARBA00023139"/>
    </source>
</evidence>
<evidence type="ECO:0000259" key="9">
    <source>
        <dbReference type="Pfam" id="PF25198"/>
    </source>
</evidence>
<gene>
    <name evidence="10" type="ORF">KHA91_14960</name>
</gene>
<evidence type="ECO:0000313" key="11">
    <source>
        <dbReference type="Proteomes" id="UP000676456"/>
    </source>
</evidence>
<dbReference type="Pfam" id="PF05504">
    <property type="entry name" value="Spore_GerAC"/>
    <property type="match status" value="1"/>
</dbReference>
<evidence type="ECO:0000313" key="10">
    <source>
        <dbReference type="EMBL" id="MBS4224041.1"/>
    </source>
</evidence>
<dbReference type="InterPro" id="IPR008844">
    <property type="entry name" value="Spore_GerAC-like"/>
</dbReference>
<evidence type="ECO:0000256" key="1">
    <source>
        <dbReference type="ARBA" id="ARBA00004635"/>
    </source>
</evidence>
<organism evidence="10 11">
    <name type="scientific">Lederbergia citrea</name>
    <dbReference type="NCBI Taxonomy" id="2833581"/>
    <lineage>
        <taxon>Bacteria</taxon>
        <taxon>Bacillati</taxon>
        <taxon>Bacillota</taxon>
        <taxon>Bacilli</taxon>
        <taxon>Bacillales</taxon>
        <taxon>Bacillaceae</taxon>
        <taxon>Lederbergia</taxon>
    </lineage>
</organism>
<dbReference type="EMBL" id="JAGYPN010000003">
    <property type="protein sequence ID" value="MBS4224041.1"/>
    <property type="molecule type" value="Genomic_DNA"/>
</dbReference>
<evidence type="ECO:0000256" key="5">
    <source>
        <dbReference type="ARBA" id="ARBA00023136"/>
    </source>
</evidence>
<keyword evidence="6" id="KW-0564">Palmitate</keyword>